<organism evidence="1 2">
    <name type="scientific">Ensete ventricosum</name>
    <name type="common">Abyssinian banana</name>
    <name type="synonym">Musa ensete</name>
    <dbReference type="NCBI Taxonomy" id="4639"/>
    <lineage>
        <taxon>Eukaryota</taxon>
        <taxon>Viridiplantae</taxon>
        <taxon>Streptophyta</taxon>
        <taxon>Embryophyta</taxon>
        <taxon>Tracheophyta</taxon>
        <taxon>Spermatophyta</taxon>
        <taxon>Magnoliopsida</taxon>
        <taxon>Liliopsida</taxon>
        <taxon>Zingiberales</taxon>
        <taxon>Musaceae</taxon>
        <taxon>Ensete</taxon>
    </lineage>
</organism>
<evidence type="ECO:0000313" key="1">
    <source>
        <dbReference type="EMBL" id="RRT49690.1"/>
    </source>
</evidence>
<dbReference type="EMBL" id="AMZH03013181">
    <property type="protein sequence ID" value="RRT49690.1"/>
    <property type="molecule type" value="Genomic_DNA"/>
</dbReference>
<comment type="caution">
    <text evidence="1">The sequence shown here is derived from an EMBL/GenBank/DDBJ whole genome shotgun (WGS) entry which is preliminary data.</text>
</comment>
<reference evidence="1 2" key="1">
    <citation type="journal article" date="2014" name="Agronomy (Basel)">
        <title>A Draft Genome Sequence for Ensete ventricosum, the Drought-Tolerant Tree Against Hunger.</title>
        <authorList>
            <person name="Harrison J."/>
            <person name="Moore K.A."/>
            <person name="Paszkiewicz K."/>
            <person name="Jones T."/>
            <person name="Grant M."/>
            <person name="Ambacheew D."/>
            <person name="Muzemil S."/>
            <person name="Studholme D.J."/>
        </authorList>
    </citation>
    <scope>NUCLEOTIDE SEQUENCE [LARGE SCALE GENOMIC DNA]</scope>
</reference>
<gene>
    <name evidence="1" type="ORF">B296_00052217</name>
</gene>
<dbReference type="AlphaFoldDB" id="A0A426YDC9"/>
<name>A0A426YDC9_ENSVE</name>
<protein>
    <submittedName>
        <fullName evidence="1">Uncharacterized protein</fullName>
    </submittedName>
</protein>
<evidence type="ECO:0000313" key="2">
    <source>
        <dbReference type="Proteomes" id="UP000287651"/>
    </source>
</evidence>
<sequence>GFHVQATKTRCGGRLVQAIEMVLLKLVTGRVFSDVKLCHWNAGLDVKEILDLGIDLRCRQGTSKMKLQLRERNRRSLCLCATAERRWRALGHATMTPSRVEKGDCGERWALSLLLVSWSNGGRTEEVVIIGRRLPISSDGDRETLSQVAACATRIAAADYGE</sequence>
<accession>A0A426YDC9</accession>
<dbReference type="Proteomes" id="UP000287651">
    <property type="component" value="Unassembled WGS sequence"/>
</dbReference>
<proteinExistence type="predicted"/>
<feature type="non-terminal residue" evidence="1">
    <location>
        <position position="1"/>
    </location>
</feature>